<name>A0A447V5P3_9ENTR</name>
<reference evidence="1 2" key="1">
    <citation type="submission" date="2018-12" db="EMBL/GenBank/DDBJ databases">
        <authorList>
            <consortium name="Pathogen Informatics"/>
        </authorList>
    </citation>
    <scope>NUCLEOTIDE SEQUENCE [LARGE SCALE GENOMIC DNA]</scope>
    <source>
        <strain evidence="1 2">NCTC11466</strain>
    </source>
</reference>
<dbReference type="OrthoDB" id="9922703at2"/>
<evidence type="ECO:0000313" key="2">
    <source>
        <dbReference type="Proteomes" id="UP000274122"/>
    </source>
</evidence>
<dbReference type="RefSeq" id="WP_126357323.1">
    <property type="nucleotide sequence ID" value="NZ_LR134201.1"/>
</dbReference>
<gene>
    <name evidence="1" type="ORF">NCTC11466_03532</name>
</gene>
<sequence length="64" mass="7052">MKETVAVICDEGLFAGKPSISGVEDIISYMMTRDSYARKEDADCDGVSVKRYAVVCKITVEEID</sequence>
<dbReference type="AlphaFoldDB" id="A0A447V5P3"/>
<protein>
    <submittedName>
        <fullName evidence="1">Uncharacterized protein</fullName>
    </submittedName>
</protein>
<proteinExistence type="predicted"/>
<keyword evidence="2" id="KW-1185">Reference proteome</keyword>
<organism evidence="1 2">
    <name type="scientific">Cedecea lapagei</name>
    <dbReference type="NCBI Taxonomy" id="158823"/>
    <lineage>
        <taxon>Bacteria</taxon>
        <taxon>Pseudomonadati</taxon>
        <taxon>Pseudomonadota</taxon>
        <taxon>Gammaproteobacteria</taxon>
        <taxon>Enterobacterales</taxon>
        <taxon>Enterobacteriaceae</taxon>
        <taxon>Cedecea</taxon>
    </lineage>
</organism>
<dbReference type="EMBL" id="LR134201">
    <property type="protein sequence ID" value="VEC00240.1"/>
    <property type="molecule type" value="Genomic_DNA"/>
</dbReference>
<dbReference type="KEGG" id="clap:NCTC11466_03532"/>
<dbReference type="Proteomes" id="UP000274122">
    <property type="component" value="Chromosome"/>
</dbReference>
<accession>A0A447V5P3</accession>
<evidence type="ECO:0000313" key="1">
    <source>
        <dbReference type="EMBL" id="VEC00240.1"/>
    </source>
</evidence>